<dbReference type="Proteomes" id="UP000243528">
    <property type="component" value="Unassembled WGS sequence"/>
</dbReference>
<dbReference type="AlphaFoldDB" id="A0A2P8DWM9"/>
<evidence type="ECO:0008006" key="4">
    <source>
        <dbReference type="Google" id="ProtNLM"/>
    </source>
</evidence>
<evidence type="ECO:0000313" key="2">
    <source>
        <dbReference type="EMBL" id="PSL01567.1"/>
    </source>
</evidence>
<organism evidence="2 3">
    <name type="scientific">Haloactinopolyspora alba</name>
    <dbReference type="NCBI Taxonomy" id="648780"/>
    <lineage>
        <taxon>Bacteria</taxon>
        <taxon>Bacillati</taxon>
        <taxon>Actinomycetota</taxon>
        <taxon>Actinomycetes</taxon>
        <taxon>Jiangellales</taxon>
        <taxon>Jiangellaceae</taxon>
        <taxon>Haloactinopolyspora</taxon>
    </lineage>
</organism>
<protein>
    <recommendedName>
        <fullName evidence="4">WXG100 family type VII secretion target</fullName>
    </recommendedName>
</protein>
<reference evidence="2 3" key="1">
    <citation type="submission" date="2018-03" db="EMBL/GenBank/DDBJ databases">
        <title>Genomic Encyclopedia of Archaeal and Bacterial Type Strains, Phase II (KMG-II): from individual species to whole genera.</title>
        <authorList>
            <person name="Goeker M."/>
        </authorList>
    </citation>
    <scope>NUCLEOTIDE SEQUENCE [LARGE SCALE GENOMIC DNA]</scope>
    <source>
        <strain evidence="2 3">DSM 45211</strain>
    </source>
</reference>
<feature type="region of interest" description="Disordered" evidence="1">
    <location>
        <begin position="85"/>
        <end position="104"/>
    </location>
</feature>
<gene>
    <name evidence="2" type="ORF">CLV30_11355</name>
</gene>
<sequence>MGTMSGNDESKVSNPAHERLVALRDRVTNNRWMIERTLKDAKTRMHDGETWTGSSAAEPWAEEVGGRHDKLPDLLDRVIDAIEDRMGQVPEEIESPPYGGTRPN</sequence>
<evidence type="ECO:0000256" key="1">
    <source>
        <dbReference type="SAM" id="MobiDB-lite"/>
    </source>
</evidence>
<evidence type="ECO:0000313" key="3">
    <source>
        <dbReference type="Proteomes" id="UP000243528"/>
    </source>
</evidence>
<proteinExistence type="predicted"/>
<comment type="caution">
    <text evidence="2">The sequence shown here is derived from an EMBL/GenBank/DDBJ whole genome shotgun (WGS) entry which is preliminary data.</text>
</comment>
<keyword evidence="3" id="KW-1185">Reference proteome</keyword>
<accession>A0A2P8DWM9</accession>
<dbReference type="EMBL" id="PYGE01000013">
    <property type="protein sequence ID" value="PSL01567.1"/>
    <property type="molecule type" value="Genomic_DNA"/>
</dbReference>
<name>A0A2P8DWM9_9ACTN</name>